<reference evidence="2" key="2">
    <citation type="submission" date="2015-01" db="EMBL/GenBank/DDBJ databases">
        <title>Evolutionary Origins and Diversification of the Mycorrhizal Mutualists.</title>
        <authorList>
            <consortium name="DOE Joint Genome Institute"/>
            <consortium name="Mycorrhizal Genomics Consortium"/>
            <person name="Kohler A."/>
            <person name="Kuo A."/>
            <person name="Nagy L.G."/>
            <person name="Floudas D."/>
            <person name="Copeland A."/>
            <person name="Barry K.W."/>
            <person name="Cichocki N."/>
            <person name="Veneault-Fourrey C."/>
            <person name="LaButti K."/>
            <person name="Lindquist E.A."/>
            <person name="Lipzen A."/>
            <person name="Lundell T."/>
            <person name="Morin E."/>
            <person name="Murat C."/>
            <person name="Riley R."/>
            <person name="Ohm R."/>
            <person name="Sun H."/>
            <person name="Tunlid A."/>
            <person name="Henrissat B."/>
            <person name="Grigoriev I.V."/>
            <person name="Hibbett D.S."/>
            <person name="Martin F."/>
        </authorList>
    </citation>
    <scope>NUCLEOTIDE SEQUENCE [LARGE SCALE GENOMIC DNA]</scope>
    <source>
        <strain evidence="2">441</strain>
    </source>
</reference>
<organism evidence="1 2">
    <name type="scientific">Pisolithus microcarpus 441</name>
    <dbReference type="NCBI Taxonomy" id="765257"/>
    <lineage>
        <taxon>Eukaryota</taxon>
        <taxon>Fungi</taxon>
        <taxon>Dikarya</taxon>
        <taxon>Basidiomycota</taxon>
        <taxon>Agaricomycotina</taxon>
        <taxon>Agaricomycetes</taxon>
        <taxon>Agaricomycetidae</taxon>
        <taxon>Boletales</taxon>
        <taxon>Sclerodermatineae</taxon>
        <taxon>Pisolithaceae</taxon>
        <taxon>Pisolithus</taxon>
    </lineage>
</organism>
<evidence type="ECO:0000313" key="2">
    <source>
        <dbReference type="Proteomes" id="UP000054018"/>
    </source>
</evidence>
<dbReference type="EMBL" id="KN834066">
    <property type="protein sequence ID" value="KIK12604.1"/>
    <property type="molecule type" value="Genomic_DNA"/>
</dbReference>
<evidence type="ECO:0000313" key="1">
    <source>
        <dbReference type="EMBL" id="KIK12604.1"/>
    </source>
</evidence>
<dbReference type="AlphaFoldDB" id="A0A0C9YFA4"/>
<protein>
    <submittedName>
        <fullName evidence="1">Unplaced genomic scaffold scaffold_382, whole genome shotgun sequence</fullName>
    </submittedName>
</protein>
<dbReference type="Proteomes" id="UP000054018">
    <property type="component" value="Unassembled WGS sequence"/>
</dbReference>
<keyword evidence="2" id="KW-1185">Reference proteome</keyword>
<accession>A0A0C9YFA4</accession>
<dbReference type="OrthoDB" id="3046524at2759"/>
<proteinExistence type="predicted"/>
<feature type="non-terminal residue" evidence="1">
    <location>
        <position position="1"/>
    </location>
</feature>
<sequence>PVGLSAGQNLRSSEILKIFMVGDHVDRGGGALKVVLPMAEGLKNCQKLFVMGVIIEFGSGKCVGVESDGAKLAIRAIGGVGFDSDWHIGNPMGKYGSRGEGVFEVDEGGVAFLRKIPRHIFLGEVGQWHDYLRIVMDESLIEVHEPKEGLDVPNFTWFRPITDGLNLVG</sequence>
<name>A0A0C9YFA4_9AGAM</name>
<dbReference type="HOGENOM" id="CLU_090544_0_0_1"/>
<reference evidence="1 2" key="1">
    <citation type="submission" date="2014-04" db="EMBL/GenBank/DDBJ databases">
        <authorList>
            <consortium name="DOE Joint Genome Institute"/>
            <person name="Kuo A."/>
            <person name="Kohler A."/>
            <person name="Costa M.D."/>
            <person name="Nagy L.G."/>
            <person name="Floudas D."/>
            <person name="Copeland A."/>
            <person name="Barry K.W."/>
            <person name="Cichocki N."/>
            <person name="Veneault-Fourrey C."/>
            <person name="LaButti K."/>
            <person name="Lindquist E.A."/>
            <person name="Lipzen A."/>
            <person name="Lundell T."/>
            <person name="Morin E."/>
            <person name="Murat C."/>
            <person name="Sun H."/>
            <person name="Tunlid A."/>
            <person name="Henrissat B."/>
            <person name="Grigoriev I.V."/>
            <person name="Hibbett D.S."/>
            <person name="Martin F."/>
            <person name="Nordberg H.P."/>
            <person name="Cantor M.N."/>
            <person name="Hua S.X."/>
        </authorList>
    </citation>
    <scope>NUCLEOTIDE SEQUENCE [LARGE SCALE GENOMIC DNA]</scope>
    <source>
        <strain evidence="1 2">441</strain>
    </source>
</reference>
<gene>
    <name evidence="1" type="ORF">PISMIDRAFT_120588</name>
</gene>